<evidence type="ECO:0000313" key="1">
    <source>
        <dbReference type="EMBL" id="KAH0627313.1"/>
    </source>
</evidence>
<proteinExistence type="predicted"/>
<keyword evidence="2" id="KW-1185">Reference proteome</keyword>
<evidence type="ECO:0000313" key="2">
    <source>
        <dbReference type="Proteomes" id="UP000826234"/>
    </source>
</evidence>
<accession>A0ABQ7TCG8</accession>
<dbReference type="EMBL" id="JAIPUX010000521">
    <property type="protein sequence ID" value="KAH0627313.1"/>
    <property type="molecule type" value="Genomic_DNA"/>
</dbReference>
<gene>
    <name evidence="1" type="ORF">JD844_002866</name>
</gene>
<sequence length="151" mass="16897">MNTKQLVLQWDWVHPDVPQKVAKSDVKPVASCDNVHCGGIHNDGQEHNHNKIYVLSETETKLKDLDQILKHVADSSKPSFKSLVDGEDNNLRKKVSNCCSEFTEKGPVESHTQEDCVTIDGKALKAGECIESITDRFKETDSLMAEFQDSL</sequence>
<protein>
    <submittedName>
        <fullName evidence="1">Uncharacterized protein</fullName>
    </submittedName>
</protein>
<comment type="caution">
    <text evidence="1">The sequence shown here is derived from an EMBL/GenBank/DDBJ whole genome shotgun (WGS) entry which is preliminary data.</text>
</comment>
<name>A0ABQ7TCG8_PHRPL</name>
<dbReference type="Proteomes" id="UP000826234">
    <property type="component" value="Unassembled WGS sequence"/>
</dbReference>
<organism evidence="1 2">
    <name type="scientific">Phrynosoma platyrhinos</name>
    <name type="common">Desert horned lizard</name>
    <dbReference type="NCBI Taxonomy" id="52577"/>
    <lineage>
        <taxon>Eukaryota</taxon>
        <taxon>Metazoa</taxon>
        <taxon>Chordata</taxon>
        <taxon>Craniata</taxon>
        <taxon>Vertebrata</taxon>
        <taxon>Euteleostomi</taxon>
        <taxon>Lepidosauria</taxon>
        <taxon>Squamata</taxon>
        <taxon>Bifurcata</taxon>
        <taxon>Unidentata</taxon>
        <taxon>Episquamata</taxon>
        <taxon>Toxicofera</taxon>
        <taxon>Iguania</taxon>
        <taxon>Phrynosomatidae</taxon>
        <taxon>Phrynosomatinae</taxon>
        <taxon>Phrynosoma</taxon>
    </lineage>
</organism>
<reference evidence="1 2" key="1">
    <citation type="journal article" date="2022" name="Gigascience">
        <title>A chromosome-level genome assembly and annotation of the desert horned lizard, Phrynosoma platyrhinos, provides insight into chromosomal rearrangements among reptiles.</title>
        <authorList>
            <person name="Koochekian N."/>
            <person name="Ascanio A."/>
            <person name="Farleigh K."/>
            <person name="Card D.C."/>
            <person name="Schield D.R."/>
            <person name="Castoe T.A."/>
            <person name="Jezkova T."/>
        </authorList>
    </citation>
    <scope>NUCLEOTIDE SEQUENCE [LARGE SCALE GENOMIC DNA]</scope>
    <source>
        <strain evidence="1">NK-2021</strain>
    </source>
</reference>